<protein>
    <submittedName>
        <fullName evidence="1">Uncharacterized protein</fullName>
    </submittedName>
</protein>
<name>A0A1R2BQQ3_9CILI</name>
<dbReference type="Proteomes" id="UP000187209">
    <property type="component" value="Unassembled WGS sequence"/>
</dbReference>
<sequence length="264" mass="29424">MEGFIFFDVVNSAPPSECDDSEEIVVLSKTPVSAGNVDFSLEDALFSPTGISAHTSPKFVEMILASQKAPPIQQEKHEAAETKKKNVSKDIKHPKCKSCGHNSDNITLGSCNCYCKIYLDCLSCYEKLVSSRKPCICEVKIENSDSNSSSALLENANLSKKYSEAMCMIGIIDMLTDVEMDEQQRTLINLQSTLVVKVVSELGQYAWEVPSEFTVNDLKDLVFMITKQSGNFICNENTLDTRLMLGFVRLYIWRKSDILTVNLS</sequence>
<organism evidence="1 2">
    <name type="scientific">Stentor coeruleus</name>
    <dbReference type="NCBI Taxonomy" id="5963"/>
    <lineage>
        <taxon>Eukaryota</taxon>
        <taxon>Sar</taxon>
        <taxon>Alveolata</taxon>
        <taxon>Ciliophora</taxon>
        <taxon>Postciliodesmatophora</taxon>
        <taxon>Heterotrichea</taxon>
        <taxon>Heterotrichida</taxon>
        <taxon>Stentoridae</taxon>
        <taxon>Stentor</taxon>
    </lineage>
</organism>
<gene>
    <name evidence="1" type="ORF">SteCoe_20923</name>
</gene>
<keyword evidence="2" id="KW-1185">Reference proteome</keyword>
<reference evidence="1 2" key="1">
    <citation type="submission" date="2016-11" db="EMBL/GenBank/DDBJ databases">
        <title>The macronuclear genome of Stentor coeruleus: a giant cell with tiny introns.</title>
        <authorList>
            <person name="Slabodnick M."/>
            <person name="Ruby J.G."/>
            <person name="Reiff S.B."/>
            <person name="Swart E.C."/>
            <person name="Gosai S."/>
            <person name="Prabakaran S."/>
            <person name="Witkowska E."/>
            <person name="Larue G.E."/>
            <person name="Fisher S."/>
            <person name="Freeman R.M."/>
            <person name="Gunawardena J."/>
            <person name="Chu W."/>
            <person name="Stover N.A."/>
            <person name="Gregory B.D."/>
            <person name="Nowacki M."/>
            <person name="Derisi J."/>
            <person name="Roy S.W."/>
            <person name="Marshall W.F."/>
            <person name="Sood P."/>
        </authorList>
    </citation>
    <scope>NUCLEOTIDE SEQUENCE [LARGE SCALE GENOMIC DNA]</scope>
    <source>
        <strain evidence="1">WM001</strain>
    </source>
</reference>
<evidence type="ECO:0000313" key="2">
    <source>
        <dbReference type="Proteomes" id="UP000187209"/>
    </source>
</evidence>
<evidence type="ECO:0000313" key="1">
    <source>
        <dbReference type="EMBL" id="OMJ79132.1"/>
    </source>
</evidence>
<comment type="caution">
    <text evidence="1">The sequence shown here is derived from an EMBL/GenBank/DDBJ whole genome shotgun (WGS) entry which is preliminary data.</text>
</comment>
<dbReference type="EMBL" id="MPUH01000486">
    <property type="protein sequence ID" value="OMJ79132.1"/>
    <property type="molecule type" value="Genomic_DNA"/>
</dbReference>
<dbReference type="AlphaFoldDB" id="A0A1R2BQQ3"/>
<proteinExistence type="predicted"/>
<accession>A0A1R2BQQ3</accession>